<reference evidence="2" key="1">
    <citation type="submission" date="2018-07" db="EMBL/GenBank/DDBJ databases">
        <authorList>
            <person name="Quirk P.G."/>
            <person name="Krulwich T.A."/>
        </authorList>
    </citation>
    <scope>NUCLEOTIDE SEQUENCE</scope>
</reference>
<dbReference type="InterPro" id="IPR029032">
    <property type="entry name" value="AhpD-like"/>
</dbReference>
<accession>A0A380TLW9</accession>
<keyword evidence="2" id="KW-0575">Peroxidase</keyword>
<sequence>MSRIPALDPASAQGKAKELLDAVQKSFGTIPNVFRVAAQSPAALEGLLSLNGAVAHGSLGPKVREQIALAVAETNHCDYCLSAHTFLGKHAGLSDADIARARQGRAADLKADAAVRLAQGLLESRGHPSDAELAAARRAGLEDGEIVEVVAITALNVLTNTLNRVAETDIDFPVVRSGIGVAA</sequence>
<keyword evidence="2" id="KW-0560">Oxidoreductase</keyword>
<feature type="domain" description="Carboxymuconolactone decarboxylase-like" evidence="1">
    <location>
        <begin position="41"/>
        <end position="116"/>
    </location>
</feature>
<dbReference type="GO" id="GO:0051920">
    <property type="term" value="F:peroxiredoxin activity"/>
    <property type="evidence" value="ECO:0007669"/>
    <property type="project" value="InterPro"/>
</dbReference>
<dbReference type="EC" id="1.11.1.15" evidence="2"/>
<dbReference type="PANTHER" id="PTHR35446">
    <property type="entry name" value="SI:CH211-175M2.5"/>
    <property type="match status" value="1"/>
</dbReference>
<protein>
    <submittedName>
        <fullName evidence="2">Alkyl hydroperoxide reductase AhpD</fullName>
        <ecNumber evidence="2">1.11.1.15</ecNumber>
    </submittedName>
</protein>
<dbReference type="PANTHER" id="PTHR35446:SF3">
    <property type="entry name" value="CMD DOMAIN-CONTAINING PROTEIN"/>
    <property type="match status" value="1"/>
</dbReference>
<evidence type="ECO:0000259" key="1">
    <source>
        <dbReference type="Pfam" id="PF02627"/>
    </source>
</evidence>
<name>A0A380TLW9_9ZZZZ</name>
<dbReference type="SUPFAM" id="SSF69118">
    <property type="entry name" value="AhpD-like"/>
    <property type="match status" value="1"/>
</dbReference>
<dbReference type="Pfam" id="PF02627">
    <property type="entry name" value="CMD"/>
    <property type="match status" value="1"/>
</dbReference>
<gene>
    <name evidence="2" type="ORF">DF3PB_850002</name>
</gene>
<proteinExistence type="predicted"/>
<evidence type="ECO:0000313" key="2">
    <source>
        <dbReference type="EMBL" id="SUS08743.1"/>
    </source>
</evidence>
<dbReference type="InterPro" id="IPR003779">
    <property type="entry name" value="CMD-like"/>
</dbReference>
<dbReference type="Gene3D" id="1.20.1290.10">
    <property type="entry name" value="AhpD-like"/>
    <property type="match status" value="1"/>
</dbReference>
<dbReference type="AlphaFoldDB" id="A0A380TLW9"/>
<dbReference type="EMBL" id="UIDG01000640">
    <property type="protein sequence ID" value="SUS08743.1"/>
    <property type="molecule type" value="Genomic_DNA"/>
</dbReference>
<dbReference type="NCBIfam" id="TIGR00778">
    <property type="entry name" value="ahpD_dom"/>
    <property type="match status" value="1"/>
</dbReference>
<dbReference type="InterPro" id="IPR004675">
    <property type="entry name" value="AhpD_core"/>
</dbReference>
<organism evidence="2">
    <name type="scientific">metagenome</name>
    <dbReference type="NCBI Taxonomy" id="256318"/>
    <lineage>
        <taxon>unclassified sequences</taxon>
        <taxon>metagenomes</taxon>
    </lineage>
</organism>